<evidence type="ECO:0000313" key="3">
    <source>
        <dbReference type="EMBL" id="WOL00457.1"/>
    </source>
</evidence>
<dbReference type="EMBL" id="CP136892">
    <property type="protein sequence ID" value="WOL00457.1"/>
    <property type="molecule type" value="Genomic_DNA"/>
</dbReference>
<sequence length="320" mass="34667">MRMYRLCQFPMLLLRRFLMLPLQIFPIKISRLLVLPFLQMKGVQFPLLFLWMMLLLGSLTLTWRVVFLIRVLRCSTLARPWDRGFSSLGDALIADVARAHALHVRKPHPLGVGTMLHVLRAWEAIEMPCWRRVSSPPWGARAGCRSHVISSPPQADSAADRFRPGLNTRGVGPALSGTRGGPDRSVALPEAGALVLVRGEVGLASPSLHRDPSATAVWTPKPTFTGLEAQPHLLPAAPLSLVVRSPHVLLASQIASTSAASALVPSLPVPAPLPPPLPFPRPALWTNFRMSLPSHSLPPALLGRSKSMGLALLGALVASP</sequence>
<keyword evidence="4" id="KW-1185">Reference proteome</keyword>
<keyword evidence="2" id="KW-1133">Transmembrane helix</keyword>
<dbReference type="AlphaFoldDB" id="A0AAQ3K209"/>
<gene>
    <name evidence="3" type="ORF">Cni_G09170</name>
</gene>
<accession>A0AAQ3K209</accession>
<keyword evidence="2" id="KW-0472">Membrane</keyword>
<organism evidence="3 4">
    <name type="scientific">Canna indica</name>
    <name type="common">Indian-shot</name>
    <dbReference type="NCBI Taxonomy" id="4628"/>
    <lineage>
        <taxon>Eukaryota</taxon>
        <taxon>Viridiplantae</taxon>
        <taxon>Streptophyta</taxon>
        <taxon>Embryophyta</taxon>
        <taxon>Tracheophyta</taxon>
        <taxon>Spermatophyta</taxon>
        <taxon>Magnoliopsida</taxon>
        <taxon>Liliopsida</taxon>
        <taxon>Zingiberales</taxon>
        <taxon>Cannaceae</taxon>
        <taxon>Canna</taxon>
    </lineage>
</organism>
<keyword evidence="2" id="KW-0812">Transmembrane</keyword>
<evidence type="ECO:0000256" key="1">
    <source>
        <dbReference type="SAM" id="MobiDB-lite"/>
    </source>
</evidence>
<evidence type="ECO:0000256" key="2">
    <source>
        <dbReference type="SAM" id="Phobius"/>
    </source>
</evidence>
<proteinExistence type="predicted"/>
<feature type="transmembrane region" description="Helical" evidence="2">
    <location>
        <begin position="12"/>
        <end position="29"/>
    </location>
</feature>
<feature type="transmembrane region" description="Helical" evidence="2">
    <location>
        <begin position="49"/>
        <end position="69"/>
    </location>
</feature>
<evidence type="ECO:0000313" key="4">
    <source>
        <dbReference type="Proteomes" id="UP001327560"/>
    </source>
</evidence>
<name>A0AAQ3K209_9LILI</name>
<protein>
    <submittedName>
        <fullName evidence="3">Uncharacterized protein</fullName>
    </submittedName>
</protein>
<reference evidence="3 4" key="1">
    <citation type="submission" date="2023-10" db="EMBL/GenBank/DDBJ databases">
        <title>Chromosome-scale genome assembly provides insights into flower coloration mechanisms of Canna indica.</title>
        <authorList>
            <person name="Li C."/>
        </authorList>
    </citation>
    <scope>NUCLEOTIDE SEQUENCE [LARGE SCALE GENOMIC DNA]</scope>
    <source>
        <tissue evidence="3">Flower</tissue>
    </source>
</reference>
<feature type="region of interest" description="Disordered" evidence="1">
    <location>
        <begin position="150"/>
        <end position="183"/>
    </location>
</feature>
<dbReference type="Proteomes" id="UP001327560">
    <property type="component" value="Chromosome 3"/>
</dbReference>